<reference evidence="4 5" key="1">
    <citation type="submission" date="2021-02" db="EMBL/GenBank/DDBJ databases">
        <title>Variation within the Batrachochytrium salamandrivorans European outbreak.</title>
        <authorList>
            <person name="Kelly M."/>
            <person name="Pasmans F."/>
            <person name="Shea T.P."/>
            <person name="Munoz J.F."/>
            <person name="Carranza S."/>
            <person name="Cuomo C.A."/>
            <person name="Martel A."/>
        </authorList>
    </citation>
    <scope>NUCLEOTIDE SEQUENCE [LARGE SCALE GENOMIC DNA]</scope>
    <source>
        <strain evidence="4 5">AMFP18/2</strain>
    </source>
</reference>
<keyword evidence="1 2" id="KW-0175">Coiled coil</keyword>
<evidence type="ECO:0008006" key="6">
    <source>
        <dbReference type="Google" id="ProtNLM"/>
    </source>
</evidence>
<protein>
    <recommendedName>
        <fullName evidence="6">Pre-mRNA-splicing factor SYF2</fullName>
    </recommendedName>
</protein>
<evidence type="ECO:0000256" key="2">
    <source>
        <dbReference type="SAM" id="Coils"/>
    </source>
</evidence>
<gene>
    <name evidence="4" type="ORF">BASA50_008930</name>
</gene>
<sequence length="354" mass="40107">MESLRDSVLDPDHHRKEIQLSAASAIDLKAELLSRQEQYDRDKRRLGVDSNVNSIPAVNLTRLKNIPKISKNKGVTARAQKDEAQIADEHPNLEASWVALQRKAKLYDKMIEDPVNEEDEEGLVDFLIKNVSEGDCIRVDKKPDSSSKWVEVTDEFGRTRIVRQSEAESMGIGRFVKASGAEDVAQGHISSSSNMYHEQDSKEWEEATREEAANKHYDTSLERRTMGVGFYNLSQKQDVRQKQLDELKTLRNQTETIRDKSQLMKEKRKSRIEDRRTLLAARALKQQRLETIDKDAYIASPDSVTPVSTSGSAQGNENLHTTNSVVGRKETTHFEATKSDSIHDFLRDIISKGG</sequence>
<organism evidence="4 5">
    <name type="scientific">Batrachochytrium salamandrivorans</name>
    <dbReference type="NCBI Taxonomy" id="1357716"/>
    <lineage>
        <taxon>Eukaryota</taxon>
        <taxon>Fungi</taxon>
        <taxon>Fungi incertae sedis</taxon>
        <taxon>Chytridiomycota</taxon>
        <taxon>Chytridiomycota incertae sedis</taxon>
        <taxon>Chytridiomycetes</taxon>
        <taxon>Rhizophydiales</taxon>
        <taxon>Rhizophydiales incertae sedis</taxon>
        <taxon>Batrachochytrium</taxon>
    </lineage>
</organism>
<evidence type="ECO:0000256" key="3">
    <source>
        <dbReference type="SAM" id="MobiDB-lite"/>
    </source>
</evidence>
<dbReference type="Pfam" id="PF13300">
    <property type="entry name" value="DUF4078"/>
    <property type="match status" value="1"/>
</dbReference>
<evidence type="ECO:0000256" key="1">
    <source>
        <dbReference type="ARBA" id="ARBA00023054"/>
    </source>
</evidence>
<comment type="caution">
    <text evidence="4">The sequence shown here is derived from an EMBL/GenBank/DDBJ whole genome shotgun (WGS) entry which is preliminary data.</text>
</comment>
<name>A0ABQ8F2C2_9FUNG</name>
<accession>A0ABQ8F2C2</accession>
<dbReference type="InterPro" id="IPR025066">
    <property type="entry name" value="CCDC174-like"/>
</dbReference>
<evidence type="ECO:0000313" key="5">
    <source>
        <dbReference type="Proteomes" id="UP001648503"/>
    </source>
</evidence>
<feature type="region of interest" description="Disordered" evidence="3">
    <location>
        <begin position="303"/>
        <end position="329"/>
    </location>
</feature>
<dbReference type="PANTHER" id="PTHR15885:SF1">
    <property type="entry name" value="COILED-COIL DOMAIN-CONTAINING PROTEIN 174"/>
    <property type="match status" value="1"/>
</dbReference>
<dbReference type="Proteomes" id="UP001648503">
    <property type="component" value="Unassembled WGS sequence"/>
</dbReference>
<proteinExistence type="predicted"/>
<dbReference type="EMBL" id="JAFCIX010000418">
    <property type="protein sequence ID" value="KAH6590930.1"/>
    <property type="molecule type" value="Genomic_DNA"/>
</dbReference>
<evidence type="ECO:0000313" key="4">
    <source>
        <dbReference type="EMBL" id="KAH6590930.1"/>
    </source>
</evidence>
<keyword evidence="5" id="KW-1185">Reference proteome</keyword>
<dbReference type="PANTHER" id="PTHR15885">
    <property type="entry name" value="COILED-COIL DOMAIN-CONTAINING PROTEIN 174"/>
    <property type="match status" value="1"/>
</dbReference>
<feature type="compositionally biased region" description="Polar residues" evidence="3">
    <location>
        <begin position="303"/>
        <end position="325"/>
    </location>
</feature>
<feature type="coiled-coil region" evidence="2">
    <location>
        <begin position="233"/>
        <end position="260"/>
    </location>
</feature>